<keyword evidence="1" id="KW-0472">Membrane</keyword>
<evidence type="ECO:0000313" key="4">
    <source>
        <dbReference type="Proteomes" id="UP000038010"/>
    </source>
</evidence>
<dbReference type="SUPFAM" id="SSF51182">
    <property type="entry name" value="RmlC-like cupins"/>
    <property type="match status" value="1"/>
</dbReference>
<comment type="caution">
    <text evidence="3">The sequence shown here is derived from an EMBL/GenBank/DDBJ whole genome shotgun (WGS) entry which is preliminary data.</text>
</comment>
<dbReference type="InterPro" id="IPR014710">
    <property type="entry name" value="RmlC-like_jellyroll"/>
</dbReference>
<keyword evidence="4" id="KW-1185">Reference proteome</keyword>
<proteinExistence type="predicted"/>
<feature type="domain" description="Cupin type-2" evidence="2">
    <location>
        <begin position="5"/>
        <end position="56"/>
    </location>
</feature>
<evidence type="ECO:0000259" key="2">
    <source>
        <dbReference type="Pfam" id="PF07883"/>
    </source>
</evidence>
<dbReference type="Proteomes" id="UP000038010">
    <property type="component" value="Unassembled WGS sequence"/>
</dbReference>
<sequence length="160" mass="18535">MFNPPMHIHLFQVETFHVNSGVGRWFLNGEAHVRHPGEDIVIPKGAFHCYENASTTGEDLSVSFRLDQQDYVMEERFFRNFFGYLDDVRLSGQTPSLFQLMLFLYTVDGPLAIPVLGKKSHPISVWVSRFVMVFTGVVIGEWLLGYRKSYEEYYDSKKSK</sequence>
<reference evidence="3 4" key="1">
    <citation type="submission" date="2015-06" db="EMBL/GenBank/DDBJ databases">
        <title>Draft genome of the ant-associated black yeast Phialophora attae CBS 131958.</title>
        <authorList>
            <person name="Moreno L.F."/>
            <person name="Stielow B.J."/>
            <person name="de Hoog S."/>
            <person name="Vicente V.A."/>
            <person name="Weiss V.A."/>
            <person name="de Vries M."/>
            <person name="Cruz L.M."/>
            <person name="Souza E.M."/>
        </authorList>
    </citation>
    <scope>NUCLEOTIDE SEQUENCE [LARGE SCALE GENOMIC DNA]</scope>
    <source>
        <strain evidence="3 4">CBS 131958</strain>
    </source>
</reference>
<dbReference type="GeneID" id="28736603"/>
<dbReference type="OrthoDB" id="9976870at2759"/>
<evidence type="ECO:0000313" key="3">
    <source>
        <dbReference type="EMBL" id="KPI38999.1"/>
    </source>
</evidence>
<dbReference type="InterPro" id="IPR013096">
    <property type="entry name" value="Cupin_2"/>
</dbReference>
<dbReference type="STRING" id="1664694.A0A0N0NLF9"/>
<protein>
    <recommendedName>
        <fullName evidence="2">Cupin type-2 domain-containing protein</fullName>
    </recommendedName>
</protein>
<name>A0A0N0NLF9_9EURO</name>
<dbReference type="AlphaFoldDB" id="A0A0N0NLF9"/>
<evidence type="ECO:0000256" key="1">
    <source>
        <dbReference type="SAM" id="Phobius"/>
    </source>
</evidence>
<dbReference type="RefSeq" id="XP_017998962.1">
    <property type="nucleotide sequence ID" value="XM_018144723.1"/>
</dbReference>
<gene>
    <name evidence="3" type="ORF">AB675_4575</name>
</gene>
<accession>A0A0N0NLF9</accession>
<dbReference type="Pfam" id="PF07883">
    <property type="entry name" value="Cupin_2"/>
    <property type="match status" value="1"/>
</dbReference>
<dbReference type="Gene3D" id="2.60.120.10">
    <property type="entry name" value="Jelly Rolls"/>
    <property type="match status" value="1"/>
</dbReference>
<dbReference type="EMBL" id="LFJN01000016">
    <property type="protein sequence ID" value="KPI38999.1"/>
    <property type="molecule type" value="Genomic_DNA"/>
</dbReference>
<feature type="transmembrane region" description="Helical" evidence="1">
    <location>
        <begin position="123"/>
        <end position="144"/>
    </location>
</feature>
<organism evidence="3 4">
    <name type="scientific">Cyphellophora attinorum</name>
    <dbReference type="NCBI Taxonomy" id="1664694"/>
    <lineage>
        <taxon>Eukaryota</taxon>
        <taxon>Fungi</taxon>
        <taxon>Dikarya</taxon>
        <taxon>Ascomycota</taxon>
        <taxon>Pezizomycotina</taxon>
        <taxon>Eurotiomycetes</taxon>
        <taxon>Chaetothyriomycetidae</taxon>
        <taxon>Chaetothyriales</taxon>
        <taxon>Cyphellophoraceae</taxon>
        <taxon>Cyphellophora</taxon>
    </lineage>
</organism>
<dbReference type="VEuPathDB" id="FungiDB:AB675_4575"/>
<keyword evidence="1" id="KW-1133">Transmembrane helix</keyword>
<keyword evidence="1" id="KW-0812">Transmembrane</keyword>
<dbReference type="InterPro" id="IPR011051">
    <property type="entry name" value="RmlC_Cupin_sf"/>
</dbReference>